<keyword evidence="1" id="KW-0732">Signal</keyword>
<feature type="signal peptide" evidence="1">
    <location>
        <begin position="1"/>
        <end position="18"/>
    </location>
</feature>
<proteinExistence type="predicted"/>
<name>A0A2T9Z131_9FUNG</name>
<dbReference type="Proteomes" id="UP000245699">
    <property type="component" value="Unassembled WGS sequence"/>
</dbReference>
<evidence type="ECO:0000256" key="1">
    <source>
        <dbReference type="SAM" id="SignalP"/>
    </source>
</evidence>
<organism evidence="2 3">
    <name type="scientific">Furculomyces boomerangus</name>
    <dbReference type="NCBI Taxonomy" id="61424"/>
    <lineage>
        <taxon>Eukaryota</taxon>
        <taxon>Fungi</taxon>
        <taxon>Fungi incertae sedis</taxon>
        <taxon>Zoopagomycota</taxon>
        <taxon>Kickxellomycotina</taxon>
        <taxon>Harpellomycetes</taxon>
        <taxon>Harpellales</taxon>
        <taxon>Harpellaceae</taxon>
        <taxon>Furculomyces</taxon>
    </lineage>
</organism>
<feature type="chain" id="PRO_5015624786" evidence="1">
    <location>
        <begin position="19"/>
        <end position="179"/>
    </location>
</feature>
<gene>
    <name evidence="2" type="ORF">BB559_001688</name>
</gene>
<sequence length="179" mass="20493">MLIFKQLYILAFSSLCTANPIESRKENVKPTGLTNVLPEGSDVYTFLNLTRFVTSQSDNYSQNSRTSSLLHNKNDEINNSEKERFGLVTLIGSFSIGIEIAKGIWFLVDGIKNNLQRYEENVFKTIDFALENKFNKADIQRNNNSPTKRTKNNFSDNEVLRQFVHNVVSKLSQDFIESI</sequence>
<evidence type="ECO:0000313" key="3">
    <source>
        <dbReference type="Proteomes" id="UP000245699"/>
    </source>
</evidence>
<keyword evidence="3" id="KW-1185">Reference proteome</keyword>
<dbReference type="AlphaFoldDB" id="A0A2T9Z131"/>
<reference evidence="2 3" key="1">
    <citation type="journal article" date="2018" name="MBio">
        <title>Comparative Genomics Reveals the Core Gene Toolbox for the Fungus-Insect Symbiosis.</title>
        <authorList>
            <person name="Wang Y."/>
            <person name="Stata M."/>
            <person name="Wang W."/>
            <person name="Stajich J.E."/>
            <person name="White M.M."/>
            <person name="Moncalvo J.M."/>
        </authorList>
    </citation>
    <scope>NUCLEOTIDE SEQUENCE [LARGE SCALE GENOMIC DNA]</scope>
    <source>
        <strain evidence="2 3">AUS-77-4</strain>
    </source>
</reference>
<protein>
    <submittedName>
        <fullName evidence="2">Uncharacterized protein</fullName>
    </submittedName>
</protein>
<accession>A0A2T9Z131</accession>
<evidence type="ECO:0000313" key="2">
    <source>
        <dbReference type="EMBL" id="PVU98301.1"/>
    </source>
</evidence>
<comment type="caution">
    <text evidence="2">The sequence shown here is derived from an EMBL/GenBank/DDBJ whole genome shotgun (WGS) entry which is preliminary data.</text>
</comment>
<dbReference type="EMBL" id="MBFT01000085">
    <property type="protein sequence ID" value="PVU98301.1"/>
    <property type="molecule type" value="Genomic_DNA"/>
</dbReference>